<proteinExistence type="inferred from homology"/>
<evidence type="ECO:0000313" key="3">
    <source>
        <dbReference type="EMBL" id="KAK8943460.1"/>
    </source>
</evidence>
<protein>
    <submittedName>
        <fullName evidence="3">Uncharacterized protein</fullName>
    </submittedName>
</protein>
<dbReference type="Proteomes" id="UP001412067">
    <property type="component" value="Unassembled WGS sequence"/>
</dbReference>
<dbReference type="InterPro" id="IPR019398">
    <property type="entry name" value="Pre-rRNA_process_TSR2"/>
</dbReference>
<keyword evidence="4" id="KW-1185">Reference proteome</keyword>
<dbReference type="EMBL" id="JBBWWR010000018">
    <property type="protein sequence ID" value="KAK8943460.1"/>
    <property type="molecule type" value="Genomic_DNA"/>
</dbReference>
<reference evidence="3 4" key="1">
    <citation type="journal article" date="2022" name="Nat. Plants">
        <title>Genomes of leafy and leafless Platanthera orchids illuminate the evolution of mycoheterotrophy.</title>
        <authorList>
            <person name="Li M.H."/>
            <person name="Liu K.W."/>
            <person name="Li Z."/>
            <person name="Lu H.C."/>
            <person name="Ye Q.L."/>
            <person name="Zhang D."/>
            <person name="Wang J.Y."/>
            <person name="Li Y.F."/>
            <person name="Zhong Z.M."/>
            <person name="Liu X."/>
            <person name="Yu X."/>
            <person name="Liu D.K."/>
            <person name="Tu X.D."/>
            <person name="Liu B."/>
            <person name="Hao Y."/>
            <person name="Liao X.Y."/>
            <person name="Jiang Y.T."/>
            <person name="Sun W.H."/>
            <person name="Chen J."/>
            <person name="Chen Y.Q."/>
            <person name="Ai Y."/>
            <person name="Zhai J.W."/>
            <person name="Wu S.S."/>
            <person name="Zhou Z."/>
            <person name="Hsiao Y.Y."/>
            <person name="Wu W.L."/>
            <person name="Chen Y.Y."/>
            <person name="Lin Y.F."/>
            <person name="Hsu J.L."/>
            <person name="Li C.Y."/>
            <person name="Wang Z.W."/>
            <person name="Zhao X."/>
            <person name="Zhong W.Y."/>
            <person name="Ma X.K."/>
            <person name="Ma L."/>
            <person name="Huang J."/>
            <person name="Chen G.Z."/>
            <person name="Huang M.Z."/>
            <person name="Huang L."/>
            <person name="Peng D.H."/>
            <person name="Luo Y.B."/>
            <person name="Zou S.Q."/>
            <person name="Chen S.P."/>
            <person name="Lan S."/>
            <person name="Tsai W.C."/>
            <person name="Van de Peer Y."/>
            <person name="Liu Z.J."/>
        </authorList>
    </citation>
    <scope>NUCLEOTIDE SEQUENCE [LARGE SCALE GENOMIC DNA]</scope>
    <source>
        <strain evidence="3">Lor288</strain>
    </source>
</reference>
<evidence type="ECO:0000256" key="1">
    <source>
        <dbReference type="ARBA" id="ARBA00006524"/>
    </source>
</evidence>
<comment type="caution">
    <text evidence="3">The sequence shown here is derived from an EMBL/GenBank/DDBJ whole genome shotgun (WGS) entry which is preliminary data.</text>
</comment>
<accession>A0ABR2LKT8</accession>
<gene>
    <name evidence="3" type="ORF">KSP40_PGU006420</name>
</gene>
<comment type="similarity">
    <text evidence="1">Belongs to the TSR2 family.</text>
</comment>
<name>A0ABR2LKT8_9ASPA</name>
<organism evidence="3 4">
    <name type="scientific">Platanthera guangdongensis</name>
    <dbReference type="NCBI Taxonomy" id="2320717"/>
    <lineage>
        <taxon>Eukaryota</taxon>
        <taxon>Viridiplantae</taxon>
        <taxon>Streptophyta</taxon>
        <taxon>Embryophyta</taxon>
        <taxon>Tracheophyta</taxon>
        <taxon>Spermatophyta</taxon>
        <taxon>Magnoliopsida</taxon>
        <taxon>Liliopsida</taxon>
        <taxon>Asparagales</taxon>
        <taxon>Orchidaceae</taxon>
        <taxon>Orchidoideae</taxon>
        <taxon>Orchideae</taxon>
        <taxon>Orchidinae</taxon>
        <taxon>Platanthera</taxon>
    </lineage>
</organism>
<dbReference type="PANTHER" id="PTHR21250">
    <property type="entry name" value="PRE-RRNA-PROCESSING PROTEIN TSR2 HOMOLOG"/>
    <property type="match status" value="1"/>
</dbReference>
<evidence type="ECO:0000313" key="4">
    <source>
        <dbReference type="Proteomes" id="UP001412067"/>
    </source>
</evidence>
<keyword evidence="2" id="KW-0698">rRNA processing</keyword>
<evidence type="ECO:0000256" key="2">
    <source>
        <dbReference type="ARBA" id="ARBA00022552"/>
    </source>
</evidence>
<sequence length="103" mass="11791">MMVELCVRLPCAELSNGFRRKVPINFLRDLAATRGSTFVGIPIYVEDLENILDENLVLSFNAEILDGSIEEMAEQLLLMHEDYLNNNCDFIEKLRSTVPEEKL</sequence>